<dbReference type="EMBL" id="JABFAJ010000024">
    <property type="protein sequence ID" value="NNU28546.1"/>
    <property type="molecule type" value="Genomic_DNA"/>
</dbReference>
<evidence type="ECO:0000256" key="17">
    <source>
        <dbReference type="SAM" id="Phobius"/>
    </source>
</evidence>
<dbReference type="SUPFAM" id="SSF49503">
    <property type="entry name" value="Cupredoxins"/>
    <property type="match status" value="1"/>
</dbReference>
<comment type="subcellular location">
    <subcellularLocation>
        <location evidence="1">Membrane</location>
        <topology evidence="1">Multi-pass membrane protein</topology>
    </subcellularLocation>
</comment>
<feature type="region of interest" description="Disordered" evidence="16">
    <location>
        <begin position="296"/>
        <end position="324"/>
    </location>
</feature>
<evidence type="ECO:0000256" key="11">
    <source>
        <dbReference type="ARBA" id="ARBA00023008"/>
    </source>
</evidence>
<evidence type="ECO:0000256" key="9">
    <source>
        <dbReference type="ARBA" id="ARBA00022982"/>
    </source>
</evidence>
<keyword evidence="6 17" id="KW-0812">Transmembrane</keyword>
<comment type="function">
    <text evidence="13">Subunits I and II form the functional core of the enzyme complex. Electrons originating in cytochrome c are transferred via heme a and Cu(A) to the binuclear center formed by heme a3 and Cu(B).</text>
</comment>
<dbReference type="NCBIfam" id="TIGR02866">
    <property type="entry name" value="CoxB"/>
    <property type="match status" value="1"/>
</dbReference>
<keyword evidence="10 17" id="KW-1133">Transmembrane helix</keyword>
<dbReference type="EC" id="7.1.1.9" evidence="3"/>
<evidence type="ECO:0000256" key="15">
    <source>
        <dbReference type="ARBA" id="ARBA00047816"/>
    </source>
</evidence>
<dbReference type="InterPro" id="IPR045187">
    <property type="entry name" value="CcO_II"/>
</dbReference>
<evidence type="ECO:0000256" key="6">
    <source>
        <dbReference type="ARBA" id="ARBA00022692"/>
    </source>
</evidence>
<dbReference type="PRINTS" id="PR01166">
    <property type="entry name" value="CYCOXIDASEII"/>
</dbReference>
<dbReference type="PANTHER" id="PTHR22888">
    <property type="entry name" value="CYTOCHROME C OXIDASE, SUBUNIT II"/>
    <property type="match status" value="1"/>
</dbReference>
<dbReference type="PROSITE" id="PS50857">
    <property type="entry name" value="COX2_CUA"/>
    <property type="match status" value="1"/>
</dbReference>
<proteinExistence type="inferred from homology"/>
<accession>A0A849JZ31</accession>
<dbReference type="SUPFAM" id="SSF81464">
    <property type="entry name" value="Cytochrome c oxidase subunit II-like, transmembrane region"/>
    <property type="match status" value="1"/>
</dbReference>
<evidence type="ECO:0000256" key="7">
    <source>
        <dbReference type="ARBA" id="ARBA00022723"/>
    </source>
</evidence>
<comment type="catalytic activity">
    <reaction evidence="15">
        <text>4 Fe(II)-[cytochrome c] + O2 + 8 H(+)(in) = 4 Fe(III)-[cytochrome c] + 2 H2O + 4 H(+)(out)</text>
        <dbReference type="Rhea" id="RHEA:11436"/>
        <dbReference type="Rhea" id="RHEA-COMP:10350"/>
        <dbReference type="Rhea" id="RHEA-COMP:14399"/>
        <dbReference type="ChEBI" id="CHEBI:15377"/>
        <dbReference type="ChEBI" id="CHEBI:15378"/>
        <dbReference type="ChEBI" id="CHEBI:15379"/>
        <dbReference type="ChEBI" id="CHEBI:29033"/>
        <dbReference type="ChEBI" id="CHEBI:29034"/>
        <dbReference type="EC" id="7.1.1.9"/>
    </reaction>
</comment>
<keyword evidence="7" id="KW-0479">Metal-binding</keyword>
<dbReference type="AlphaFoldDB" id="A0A849JZ31"/>
<dbReference type="InterPro" id="IPR036257">
    <property type="entry name" value="Cyt_c_oxidase_su2_TM_sf"/>
</dbReference>
<keyword evidence="5" id="KW-0679">Respiratory chain</keyword>
<dbReference type="Proteomes" id="UP000557204">
    <property type="component" value="Unassembled WGS sequence"/>
</dbReference>
<dbReference type="InterPro" id="IPR014222">
    <property type="entry name" value="Cyt_c_oxidase_su2"/>
</dbReference>
<evidence type="ECO:0000256" key="1">
    <source>
        <dbReference type="ARBA" id="ARBA00004141"/>
    </source>
</evidence>
<feature type="compositionally biased region" description="Acidic residues" evidence="16">
    <location>
        <begin position="314"/>
        <end position="324"/>
    </location>
</feature>
<evidence type="ECO:0000256" key="2">
    <source>
        <dbReference type="ARBA" id="ARBA00007866"/>
    </source>
</evidence>
<keyword evidence="20" id="KW-1185">Reference proteome</keyword>
<dbReference type="CDD" id="cd13919">
    <property type="entry name" value="CuRO_HCO_II_like_5"/>
    <property type="match status" value="1"/>
</dbReference>
<evidence type="ECO:0000256" key="10">
    <source>
        <dbReference type="ARBA" id="ARBA00022989"/>
    </source>
</evidence>
<dbReference type="InterPro" id="IPR008972">
    <property type="entry name" value="Cupredoxin"/>
</dbReference>
<evidence type="ECO:0000256" key="14">
    <source>
        <dbReference type="ARBA" id="ARBA00031399"/>
    </source>
</evidence>
<dbReference type="PANTHER" id="PTHR22888:SF9">
    <property type="entry name" value="CYTOCHROME C OXIDASE SUBUNIT 2"/>
    <property type="match status" value="1"/>
</dbReference>
<dbReference type="GO" id="GO:0016020">
    <property type="term" value="C:membrane"/>
    <property type="evidence" value="ECO:0007669"/>
    <property type="project" value="UniProtKB-SubCell"/>
</dbReference>
<keyword evidence="19" id="KW-0560">Oxidoreductase</keyword>
<organism evidence="19 20">
    <name type="scientific">Isoptericola sediminis</name>
    <dbReference type="NCBI Taxonomy" id="2733572"/>
    <lineage>
        <taxon>Bacteria</taxon>
        <taxon>Bacillati</taxon>
        <taxon>Actinomycetota</taxon>
        <taxon>Actinomycetes</taxon>
        <taxon>Micrococcales</taxon>
        <taxon>Promicromonosporaceae</taxon>
        <taxon>Isoptericola</taxon>
    </lineage>
</organism>
<feature type="transmembrane region" description="Helical" evidence="17">
    <location>
        <begin position="123"/>
        <end position="140"/>
    </location>
</feature>
<gene>
    <name evidence="19" type="primary">coxB</name>
    <name evidence="19" type="ORF">HLI28_13480</name>
</gene>
<name>A0A849JZ31_9MICO</name>
<evidence type="ECO:0000259" key="18">
    <source>
        <dbReference type="PROSITE" id="PS50857"/>
    </source>
</evidence>
<sequence length="324" mass="36353">MRPASGRSGRTRRERPPLHSKSTTRTRRSMALRATALAVAVAAFATGCASDAVQRGYLPGYTDGQVTNQTERIMNLWNGSWVAALAVGVITWGLMLWCVAAYRKRRGDDRLPVQTRYHMPLEIMYTIVPTLMILVLFFYTNRDMTAILDTSEEPDVNIHVIGKQWSWDFNYLDDDVYETGQQLLEPGSVTAEDTVDGAPGTAEELPTLYLPVGERVEFTVDSRDVIHSFWIPAFLFKMDMIPGKTNTFQVVPEREGTYAGKCAELCGEFHSGMLFNVKVVDRAEYDAQMEELRAQGQTGELGLDLNRQQSSEYSSEETIPEVEG</sequence>
<evidence type="ECO:0000256" key="8">
    <source>
        <dbReference type="ARBA" id="ARBA00022967"/>
    </source>
</evidence>
<dbReference type="InterPro" id="IPR001505">
    <property type="entry name" value="Copper_CuA"/>
</dbReference>
<comment type="similarity">
    <text evidence="2">Belongs to the cytochrome c oxidase subunit 2 family.</text>
</comment>
<reference evidence="19 20" key="1">
    <citation type="submission" date="2020-05" db="EMBL/GenBank/DDBJ databases">
        <title>Genome sequence of Isoptericola sp. JC619 isolated from Chilika lagoon, India.</title>
        <authorList>
            <person name="Kumar D."/>
            <person name="Appam K."/>
            <person name="Gandham S."/>
            <person name="Uppada J."/>
            <person name="Sasikala C."/>
            <person name="Venkata Ramana C."/>
        </authorList>
    </citation>
    <scope>NUCLEOTIDE SEQUENCE [LARGE SCALE GENOMIC DNA]</scope>
    <source>
        <strain evidence="19 20">JC619</strain>
    </source>
</reference>
<evidence type="ECO:0000256" key="5">
    <source>
        <dbReference type="ARBA" id="ARBA00022660"/>
    </source>
</evidence>
<keyword evidence="9" id="KW-0249">Electron transport</keyword>
<keyword evidence="11" id="KW-0186">Copper</keyword>
<evidence type="ECO:0000256" key="16">
    <source>
        <dbReference type="SAM" id="MobiDB-lite"/>
    </source>
</evidence>
<keyword evidence="12 17" id="KW-0472">Membrane</keyword>
<feature type="domain" description="Cytochrome oxidase subunit II copper A binding" evidence="18">
    <location>
        <begin position="153"/>
        <end position="291"/>
    </location>
</feature>
<protein>
    <recommendedName>
        <fullName evidence="3">cytochrome-c oxidase</fullName>
        <ecNumber evidence="3">7.1.1.9</ecNumber>
    </recommendedName>
    <alternativeName>
        <fullName evidence="14">Cytochrome aa3 subunit 2</fullName>
    </alternativeName>
</protein>
<comment type="caution">
    <text evidence="19">The sequence shown here is derived from an EMBL/GenBank/DDBJ whole genome shotgun (WGS) entry which is preliminary data.</text>
</comment>
<feature type="region of interest" description="Disordered" evidence="16">
    <location>
        <begin position="1"/>
        <end position="27"/>
    </location>
</feature>
<dbReference type="GO" id="GO:0005507">
    <property type="term" value="F:copper ion binding"/>
    <property type="evidence" value="ECO:0007669"/>
    <property type="project" value="InterPro"/>
</dbReference>
<keyword evidence="8" id="KW-1278">Translocase</keyword>
<evidence type="ECO:0000256" key="12">
    <source>
        <dbReference type="ARBA" id="ARBA00023136"/>
    </source>
</evidence>
<dbReference type="PROSITE" id="PS00078">
    <property type="entry name" value="COX2"/>
    <property type="match status" value="1"/>
</dbReference>
<dbReference type="Pfam" id="PF00116">
    <property type="entry name" value="COX2"/>
    <property type="match status" value="1"/>
</dbReference>
<evidence type="ECO:0000313" key="19">
    <source>
        <dbReference type="EMBL" id="NNU28546.1"/>
    </source>
</evidence>
<dbReference type="Gene3D" id="2.60.40.420">
    <property type="entry name" value="Cupredoxins - blue copper proteins"/>
    <property type="match status" value="1"/>
</dbReference>
<feature type="transmembrane region" description="Helical" evidence="17">
    <location>
        <begin position="81"/>
        <end position="102"/>
    </location>
</feature>
<dbReference type="GO" id="GO:0016491">
    <property type="term" value="F:oxidoreductase activity"/>
    <property type="evidence" value="ECO:0007669"/>
    <property type="project" value="UniProtKB-KW"/>
</dbReference>
<dbReference type="InterPro" id="IPR002429">
    <property type="entry name" value="CcO_II-like_C"/>
</dbReference>
<dbReference type="GO" id="GO:0004129">
    <property type="term" value="F:cytochrome-c oxidase activity"/>
    <property type="evidence" value="ECO:0007669"/>
    <property type="project" value="UniProtKB-EC"/>
</dbReference>
<evidence type="ECO:0000256" key="13">
    <source>
        <dbReference type="ARBA" id="ARBA00024688"/>
    </source>
</evidence>
<evidence type="ECO:0000256" key="3">
    <source>
        <dbReference type="ARBA" id="ARBA00012949"/>
    </source>
</evidence>
<dbReference type="Gene3D" id="1.10.287.90">
    <property type="match status" value="1"/>
</dbReference>
<evidence type="ECO:0000256" key="4">
    <source>
        <dbReference type="ARBA" id="ARBA00022448"/>
    </source>
</evidence>
<dbReference type="GO" id="GO:0042773">
    <property type="term" value="P:ATP synthesis coupled electron transport"/>
    <property type="evidence" value="ECO:0007669"/>
    <property type="project" value="TreeGrafter"/>
</dbReference>
<evidence type="ECO:0000313" key="20">
    <source>
        <dbReference type="Proteomes" id="UP000557204"/>
    </source>
</evidence>
<keyword evidence="4" id="KW-0813">Transport</keyword>